<organism evidence="1 2">
    <name type="scientific">Aromia moschata</name>
    <dbReference type="NCBI Taxonomy" id="1265417"/>
    <lineage>
        <taxon>Eukaryota</taxon>
        <taxon>Metazoa</taxon>
        <taxon>Ecdysozoa</taxon>
        <taxon>Arthropoda</taxon>
        <taxon>Hexapoda</taxon>
        <taxon>Insecta</taxon>
        <taxon>Pterygota</taxon>
        <taxon>Neoptera</taxon>
        <taxon>Endopterygota</taxon>
        <taxon>Coleoptera</taxon>
        <taxon>Polyphaga</taxon>
        <taxon>Cucujiformia</taxon>
        <taxon>Chrysomeloidea</taxon>
        <taxon>Cerambycidae</taxon>
        <taxon>Cerambycinae</taxon>
        <taxon>Callichromatini</taxon>
        <taxon>Aromia</taxon>
    </lineage>
</organism>
<accession>A0AAV8XLH5</accession>
<proteinExistence type="predicted"/>
<dbReference type="Proteomes" id="UP001162162">
    <property type="component" value="Unassembled WGS sequence"/>
</dbReference>
<evidence type="ECO:0000313" key="2">
    <source>
        <dbReference type="Proteomes" id="UP001162162"/>
    </source>
</evidence>
<reference evidence="1" key="1">
    <citation type="journal article" date="2023" name="Insect Mol. Biol.">
        <title>Genome sequencing provides insights into the evolution of gene families encoding plant cell wall-degrading enzymes in longhorned beetles.</title>
        <authorList>
            <person name="Shin N.R."/>
            <person name="Okamura Y."/>
            <person name="Kirsch R."/>
            <person name="Pauchet Y."/>
        </authorList>
    </citation>
    <scope>NUCLEOTIDE SEQUENCE</scope>
    <source>
        <strain evidence="1">AMC_N1</strain>
    </source>
</reference>
<protein>
    <submittedName>
        <fullName evidence="1">Uncharacterized protein</fullName>
    </submittedName>
</protein>
<evidence type="ECO:0000313" key="1">
    <source>
        <dbReference type="EMBL" id="KAJ8939908.1"/>
    </source>
</evidence>
<gene>
    <name evidence="1" type="ORF">NQ318_023249</name>
</gene>
<dbReference type="EMBL" id="JAPWTK010000460">
    <property type="protein sequence ID" value="KAJ8939908.1"/>
    <property type="molecule type" value="Genomic_DNA"/>
</dbReference>
<comment type="caution">
    <text evidence="1">The sequence shown here is derived from an EMBL/GenBank/DDBJ whole genome shotgun (WGS) entry which is preliminary data.</text>
</comment>
<dbReference type="AlphaFoldDB" id="A0AAV8XLH5"/>
<keyword evidence="2" id="KW-1185">Reference proteome</keyword>
<name>A0AAV8XLH5_9CUCU</name>
<sequence>MKPYCRKQAVEDSDKKKIQLSPMSSTIFFTPINVKPETVDLIIWVCCCLHNYLRDEYIDRYSPINEMEEIYELPTQNMIALPGVGGFANSEGFQVRSQFTDYFKNKSRNQNKH</sequence>